<dbReference type="OrthoDB" id="44018at2157"/>
<dbReference type="GeneID" id="42801480"/>
<evidence type="ECO:0000313" key="4">
    <source>
        <dbReference type="Proteomes" id="UP000427373"/>
    </source>
</evidence>
<dbReference type="Proteomes" id="UP000427373">
    <property type="component" value="Chromosome"/>
</dbReference>
<reference evidence="3 4" key="1">
    <citation type="submission" date="2019-10" db="EMBL/GenBank/DDBJ databases">
        <title>Genome Sequences from Six Type Strain Members of the Archaeal Family Sulfolobaceae: Acidianus ambivalens, Acidianus infernus, Metallosphaera prunae, Stygiolobus azoricus, Sulfolobus metallicus, and Sulfurisphaera ohwakuensis.</title>
        <authorList>
            <person name="Counts J.A."/>
            <person name="Kelly R.M."/>
        </authorList>
    </citation>
    <scope>NUCLEOTIDE SEQUENCE [LARGE SCALE GENOMIC DNA]</scope>
    <source>
        <strain evidence="3 4">TA-1</strain>
    </source>
</reference>
<feature type="transmembrane region" description="Helical" evidence="1">
    <location>
        <begin position="12"/>
        <end position="35"/>
    </location>
</feature>
<dbReference type="RefSeq" id="WP_156014890.1">
    <property type="nucleotide sequence ID" value="NZ_CP045484.1"/>
</dbReference>
<evidence type="ECO:0000313" key="5">
    <source>
        <dbReference type="Proteomes" id="UP000582213"/>
    </source>
</evidence>
<protein>
    <submittedName>
        <fullName evidence="3">Uncharacterized protein</fullName>
    </submittedName>
</protein>
<evidence type="ECO:0000313" key="2">
    <source>
        <dbReference type="EMBL" id="MBB5253575.1"/>
    </source>
</evidence>
<keyword evidence="1" id="KW-0812">Transmembrane</keyword>
<dbReference type="AlphaFoldDB" id="A0A650CI04"/>
<dbReference type="KEGG" id="soh:D1869_09510"/>
<reference evidence="2 5" key="2">
    <citation type="submission" date="2020-08" db="EMBL/GenBank/DDBJ databases">
        <title>Genomic Encyclopedia of Type Strains, Phase IV (KMG-IV): sequencing the most valuable type-strain genomes for metagenomic binning, comparative biology and taxonomic classification.</title>
        <authorList>
            <person name="Goeker M."/>
        </authorList>
    </citation>
    <scope>NUCLEOTIDE SEQUENCE [LARGE SCALE GENOMIC DNA]</scope>
    <source>
        <strain evidence="2 5">DSM 12421</strain>
    </source>
</reference>
<evidence type="ECO:0000256" key="1">
    <source>
        <dbReference type="SAM" id="Phobius"/>
    </source>
</evidence>
<dbReference type="Proteomes" id="UP000582213">
    <property type="component" value="Unassembled WGS sequence"/>
</dbReference>
<keyword evidence="1" id="KW-1133">Transmembrane helix</keyword>
<dbReference type="EMBL" id="CP045484">
    <property type="protein sequence ID" value="QGR17406.1"/>
    <property type="molecule type" value="Genomic_DNA"/>
</dbReference>
<proteinExistence type="predicted"/>
<dbReference type="EMBL" id="JACHFY010000005">
    <property type="protein sequence ID" value="MBB5253575.1"/>
    <property type="molecule type" value="Genomic_DNA"/>
</dbReference>
<sequence>MKIKDILKENSIKILSVLIATIVILTIAFAILYLFTPVLIGFQTTSDGVIEYFKNVLNPSFVVKTYVNGGLANTIISVYINQPDNVKFYKEYYGETLEIPFSALTNYVKSWEKHNVINTSILIIATYIEGGKAYTEAEEVEYNPDWIINNNPIQIVAIINIIPKIIKTDNITVEQITKQVINTSNVTKYPYTINIIEEEYNEPQIHLSSTVYTPVMNILYFYNFSVPLSWTTLSNNVKNKDNYTAIYFCTKFVGNVSWFGASNYYSYIGISYSTHVHDSPSVSLDKTYLSTLSNPIIYTYYNATIAIVTYTLYQRVHGLNIPICNLSVSEILSLSKFGINVESSSGLTRIVFTNSSGKYVYYLPIGNGSVKLFYTYFGEFVKTLKSLPYGYAYEEEGKVNATKNVCIGVNTIGVTTYYFSNLRTEIYLLNPVVNMIILHGNAQVYFSYFVYSTGWGMPIEGFILNYTSYYYGFKV</sequence>
<name>A0A650CI04_SULOH</name>
<keyword evidence="1" id="KW-0472">Membrane</keyword>
<gene>
    <name evidence="3" type="ORF">D1869_09510</name>
    <name evidence="2" type="ORF">HNQ62_001344</name>
</gene>
<organism evidence="3 4">
    <name type="scientific">Sulfurisphaera ohwakuensis</name>
    <dbReference type="NCBI Taxonomy" id="69656"/>
    <lineage>
        <taxon>Archaea</taxon>
        <taxon>Thermoproteota</taxon>
        <taxon>Thermoprotei</taxon>
        <taxon>Sulfolobales</taxon>
        <taxon>Sulfolobaceae</taxon>
        <taxon>Sulfurisphaera</taxon>
    </lineage>
</organism>
<keyword evidence="4" id="KW-1185">Reference proteome</keyword>
<evidence type="ECO:0000313" key="3">
    <source>
        <dbReference type="EMBL" id="QGR17406.1"/>
    </source>
</evidence>
<accession>A0A650CI04</accession>